<feature type="compositionally biased region" description="Polar residues" evidence="11">
    <location>
        <begin position="539"/>
        <end position="550"/>
    </location>
</feature>
<dbReference type="InterPro" id="IPR022398">
    <property type="entry name" value="Peptidase_S8_His-AS"/>
</dbReference>
<dbReference type="Gene3D" id="3.30.70.80">
    <property type="entry name" value="Peptidase S8 propeptide/proteinase inhibitor I9"/>
    <property type="match status" value="1"/>
</dbReference>
<evidence type="ECO:0000256" key="7">
    <source>
        <dbReference type="ARBA" id="ARBA00022825"/>
    </source>
</evidence>
<feature type="active site" description="Charge relay system" evidence="8 9">
    <location>
        <position position="265"/>
    </location>
</feature>
<evidence type="ECO:0000313" key="14">
    <source>
        <dbReference type="Proteomes" id="UP001271648"/>
    </source>
</evidence>
<keyword evidence="2" id="KW-0134">Cell wall</keyword>
<dbReference type="InterPro" id="IPR036852">
    <property type="entry name" value="Peptidase_S8/S53_dom_sf"/>
</dbReference>
<dbReference type="PROSITE" id="PS51892">
    <property type="entry name" value="SUBTILASE"/>
    <property type="match status" value="1"/>
</dbReference>
<dbReference type="Gene3D" id="3.40.50.200">
    <property type="entry name" value="Peptidase S8/S53 domain"/>
    <property type="match status" value="2"/>
</dbReference>
<dbReference type="InterPro" id="IPR001119">
    <property type="entry name" value="SLH_dom"/>
</dbReference>
<feature type="region of interest" description="Disordered" evidence="11">
    <location>
        <begin position="1111"/>
        <end position="1148"/>
    </location>
</feature>
<evidence type="ECO:0000259" key="12">
    <source>
        <dbReference type="PROSITE" id="PS51272"/>
    </source>
</evidence>
<reference evidence="13 14" key="1">
    <citation type="submission" date="2023-06" db="EMBL/GenBank/DDBJ databases">
        <title>Sporosarcina sp. nov., isolated from Korean traditional fermented seafood 'Jeotgal'.</title>
        <authorList>
            <person name="Yang A.I."/>
            <person name="Shin N.-R."/>
        </authorList>
    </citation>
    <scope>NUCLEOTIDE SEQUENCE [LARGE SCALE GENOMIC DNA]</scope>
    <source>
        <strain evidence="13 14">KCTC43456</strain>
    </source>
</reference>
<keyword evidence="3" id="KW-0964">Secreted</keyword>
<feature type="region of interest" description="Disordered" evidence="11">
    <location>
        <begin position="539"/>
        <end position="558"/>
    </location>
</feature>
<comment type="caution">
    <text evidence="13">The sequence shown here is derived from an EMBL/GenBank/DDBJ whole genome shotgun (WGS) entry which is preliminary data.</text>
</comment>
<dbReference type="GO" id="GO:0006508">
    <property type="term" value="P:proteolysis"/>
    <property type="evidence" value="ECO:0007669"/>
    <property type="project" value="UniProtKB-KW"/>
</dbReference>
<dbReference type="PANTHER" id="PTHR43806">
    <property type="entry name" value="PEPTIDASE S8"/>
    <property type="match status" value="1"/>
</dbReference>
<dbReference type="InterPro" id="IPR037045">
    <property type="entry name" value="S8pro/Inhibitor_I9_sf"/>
</dbReference>
<feature type="active site" description="Charge relay system" evidence="8 9">
    <location>
        <position position="591"/>
    </location>
</feature>
<gene>
    <name evidence="13" type="ORF">QTL97_05215</name>
</gene>
<dbReference type="PROSITE" id="PS00138">
    <property type="entry name" value="SUBTILASE_SER"/>
    <property type="match status" value="1"/>
</dbReference>
<dbReference type="InterPro" id="IPR023828">
    <property type="entry name" value="Peptidase_S8_Ser-AS"/>
</dbReference>
<keyword evidence="14" id="KW-1185">Reference proteome</keyword>
<dbReference type="SUPFAM" id="SSF52025">
    <property type="entry name" value="PA domain"/>
    <property type="match status" value="1"/>
</dbReference>
<feature type="domain" description="SLH" evidence="12">
    <location>
        <begin position="1143"/>
        <end position="1203"/>
    </location>
</feature>
<feature type="domain" description="SLH" evidence="12">
    <location>
        <begin position="1204"/>
        <end position="1267"/>
    </location>
</feature>
<protein>
    <submittedName>
        <fullName evidence="13">S8 family serine peptidase</fullName>
    </submittedName>
</protein>
<evidence type="ECO:0000256" key="8">
    <source>
        <dbReference type="PIRSR" id="PIRSR615500-1"/>
    </source>
</evidence>
<comment type="similarity">
    <text evidence="1 9 10">Belongs to the peptidase S8 family.</text>
</comment>
<dbReference type="InterPro" id="IPR015500">
    <property type="entry name" value="Peptidase_S8_subtilisin-rel"/>
</dbReference>
<keyword evidence="4 9" id="KW-0645">Protease</keyword>
<sequence>MLTPFSSIVNAEETSPLKTTTNSESIVQMKAAIAEQLNLANSGPVIHKDLSDLSGDEQISVIVHLSETPAGLQKGINELAGKSFTATQETKALQKVKAQQNHVKKEMKALQVSFEEGYSFDTVLNGFAAKVKADDLQILLQVEGVKLIEPDATVYAFEDEENVIPADGQVDAFMDTSVDFLGIEKLWAEGYEGQGIKVAVLDTGIDADHPDFKGIYKGGKNFVPHIGNDYTRPRADDDASETSPLDRPANRPIFNSSGNTFYTSHGTHVAGIIAAIGNNEYGLKGIAPKVDLYAYRVLGAYGSGSMSGIIKAIDTAVAEKMDIINLSLGGGANTETDAASFAINNAMLAGTISVIATGNTGPDRGTMGTPSTSRLGIAVGNTTNPEAHYDGEVNINTNSYNLTKNLNLMGTPYGKDIATQLDGVFDIVAVPGLGETKDYENLDVKGKVALVSRGQAPFVDKIQAAKDNGAVAIIIHNHKGGSNAPGISKTFLGDDFDFIPAFDMSQTDGEEIRAALSESEGTITFGSFNKTYIAGDEVNNSSSRGPSTPNFDIKPDVSAPGTNIMSTIPMYKADNPDASYERAYARKTGTSMATPHIAGIAALMKQANPDWNAFDVKVALSNTAKLLDTKKYDVFSQGAGRVNAYAAAHPTILAYAIDEAVLDESNKIVENLKGTVTFGPQSLGTDLKVTKQILVKDMKGNGGEYDVTVNVTKSFGDAKITIDQPNFTLEDQQLLNITLTASANTKAKIGDELLGYIHIKSGDVEVSLPFAADFSGEIPVELKDMSISETDLNFSGDGVKDEATLYFTITGDVDANYLEIYDIMNPDGGEFGDGFIGFMHASPSLDAGQYAFKINGTYSPWDDSGKTIIPDGLYTFDFTAKPKSGIPAEINDYVGPIFIKSTKPVVEGVFNEGTLIGKVTDKYIEFNEALAQYGLDYDLNEKLHASYIVSINGENANKLPIVLEQDGTFNINIDSEDFDNISNSAKVTIMIDDAAGNSSETVLFERDALGVKLSVTPTELKLVETHQAKLTVTETTITSDEKTTVKDVTTEAKYKVADESIITVSEGTVKANKAGKTTITVSYGNSEPVTIDVQVDKAPVIVVPGPSIPPIVIPPAPGGGTPEAGKPSQEKPAEEKPKEEKPTTPPAFTDIANTFAAKEINVLAAKGIVQGKTATEFGANAQISRAEFAVLLARALDLSLKEYEGKFSDVNTSKKWAFAGVEAAARAGIVNGTADGKFNPDAPIKREEIATMIMRAIDYRDKAKLANVEKLGNFGDHGSIGSFAIESVYKAAAIGIIKGNNGYFNPKNNATRAEAAVMLYRALNVLQLID</sequence>
<accession>A0AAW9A5X5</accession>
<evidence type="ECO:0000256" key="5">
    <source>
        <dbReference type="ARBA" id="ARBA00022729"/>
    </source>
</evidence>
<dbReference type="InterPro" id="IPR000209">
    <property type="entry name" value="Peptidase_S8/S53_dom"/>
</dbReference>
<dbReference type="InterPro" id="IPR050131">
    <property type="entry name" value="Peptidase_S8_subtilisin-like"/>
</dbReference>
<dbReference type="Proteomes" id="UP001271648">
    <property type="component" value="Unassembled WGS sequence"/>
</dbReference>
<dbReference type="Gene3D" id="3.50.30.30">
    <property type="match status" value="1"/>
</dbReference>
<dbReference type="InterPro" id="IPR023827">
    <property type="entry name" value="Peptidase_S8_Asp-AS"/>
</dbReference>
<dbReference type="Pfam" id="PF05922">
    <property type="entry name" value="Inhibitor_I9"/>
    <property type="match status" value="1"/>
</dbReference>
<keyword evidence="6 9" id="KW-0378">Hydrolase</keyword>
<keyword evidence="7 9" id="KW-0720">Serine protease</keyword>
<dbReference type="EMBL" id="JAUBDJ010000002">
    <property type="protein sequence ID" value="MDW0116324.1"/>
    <property type="molecule type" value="Genomic_DNA"/>
</dbReference>
<dbReference type="PANTHER" id="PTHR43806:SF65">
    <property type="entry name" value="SERINE PROTEASE APRX"/>
    <property type="match status" value="1"/>
</dbReference>
<feature type="active site" description="Charge relay system" evidence="8 9">
    <location>
        <position position="202"/>
    </location>
</feature>
<dbReference type="CDD" id="cd07474">
    <property type="entry name" value="Peptidases_S8_subtilisin_Vpr-like"/>
    <property type="match status" value="1"/>
</dbReference>
<evidence type="ECO:0000256" key="4">
    <source>
        <dbReference type="ARBA" id="ARBA00022670"/>
    </source>
</evidence>
<dbReference type="PROSITE" id="PS51272">
    <property type="entry name" value="SLH"/>
    <property type="match status" value="3"/>
</dbReference>
<keyword evidence="5" id="KW-0732">Signal</keyword>
<dbReference type="Pfam" id="PF02225">
    <property type="entry name" value="PA"/>
    <property type="match status" value="1"/>
</dbReference>
<name>A0AAW9A5X5_9BACL</name>
<dbReference type="Pfam" id="PF00082">
    <property type="entry name" value="Peptidase_S8"/>
    <property type="match status" value="1"/>
</dbReference>
<feature type="domain" description="SLH" evidence="12">
    <location>
        <begin position="1271"/>
        <end position="1330"/>
    </location>
</feature>
<evidence type="ECO:0000256" key="11">
    <source>
        <dbReference type="SAM" id="MobiDB-lite"/>
    </source>
</evidence>
<dbReference type="PROSITE" id="PS00136">
    <property type="entry name" value="SUBTILASE_ASP"/>
    <property type="match status" value="1"/>
</dbReference>
<feature type="compositionally biased region" description="Basic and acidic residues" evidence="11">
    <location>
        <begin position="1128"/>
        <end position="1142"/>
    </location>
</feature>
<evidence type="ECO:0000256" key="10">
    <source>
        <dbReference type="RuleBase" id="RU003355"/>
    </source>
</evidence>
<dbReference type="Pfam" id="PF00395">
    <property type="entry name" value="SLH"/>
    <property type="match status" value="3"/>
</dbReference>
<dbReference type="InterPro" id="IPR010259">
    <property type="entry name" value="S8pro/Inhibitor_I9"/>
</dbReference>
<dbReference type="Gene3D" id="2.60.40.1080">
    <property type="match status" value="1"/>
</dbReference>
<evidence type="ECO:0000256" key="3">
    <source>
        <dbReference type="ARBA" id="ARBA00022525"/>
    </source>
</evidence>
<organism evidence="13 14">
    <name type="scientific">Sporosarcina thermotolerans</name>
    <dbReference type="NCBI Taxonomy" id="633404"/>
    <lineage>
        <taxon>Bacteria</taxon>
        <taxon>Bacillati</taxon>
        <taxon>Bacillota</taxon>
        <taxon>Bacilli</taxon>
        <taxon>Bacillales</taxon>
        <taxon>Caryophanaceae</taxon>
        <taxon>Sporosarcina</taxon>
    </lineage>
</organism>
<dbReference type="PROSITE" id="PS00137">
    <property type="entry name" value="SUBTILASE_HIS"/>
    <property type="match status" value="1"/>
</dbReference>
<evidence type="ECO:0000256" key="6">
    <source>
        <dbReference type="ARBA" id="ARBA00022801"/>
    </source>
</evidence>
<dbReference type="PRINTS" id="PR00723">
    <property type="entry name" value="SUBTILISIN"/>
</dbReference>
<evidence type="ECO:0000256" key="2">
    <source>
        <dbReference type="ARBA" id="ARBA00022512"/>
    </source>
</evidence>
<evidence type="ECO:0000256" key="1">
    <source>
        <dbReference type="ARBA" id="ARBA00011073"/>
    </source>
</evidence>
<dbReference type="CDD" id="cd02133">
    <property type="entry name" value="PA_C5a_like"/>
    <property type="match status" value="1"/>
</dbReference>
<evidence type="ECO:0000256" key="9">
    <source>
        <dbReference type="PROSITE-ProRule" id="PRU01240"/>
    </source>
</evidence>
<dbReference type="InterPro" id="IPR003137">
    <property type="entry name" value="PA_domain"/>
</dbReference>
<dbReference type="InterPro" id="IPR034213">
    <property type="entry name" value="S8_Vpr-like"/>
</dbReference>
<feature type="region of interest" description="Disordered" evidence="11">
    <location>
        <begin position="1"/>
        <end position="22"/>
    </location>
</feature>
<dbReference type="InterPro" id="IPR046450">
    <property type="entry name" value="PA_dom_sf"/>
</dbReference>
<dbReference type="SUPFAM" id="SSF52743">
    <property type="entry name" value="Subtilisin-like"/>
    <property type="match status" value="1"/>
</dbReference>
<feature type="region of interest" description="Disordered" evidence="11">
    <location>
        <begin position="231"/>
        <end position="250"/>
    </location>
</feature>
<evidence type="ECO:0000313" key="13">
    <source>
        <dbReference type="EMBL" id="MDW0116324.1"/>
    </source>
</evidence>
<proteinExistence type="inferred from homology"/>
<dbReference type="GO" id="GO:0004252">
    <property type="term" value="F:serine-type endopeptidase activity"/>
    <property type="evidence" value="ECO:0007669"/>
    <property type="project" value="UniProtKB-UniRule"/>
</dbReference>